<dbReference type="EMBL" id="PDJI01000004">
    <property type="protein sequence ID" value="PFG40910.1"/>
    <property type="molecule type" value="Genomic_DNA"/>
</dbReference>
<keyword evidence="1" id="KW-0175">Coiled coil</keyword>
<evidence type="ECO:0000313" key="4">
    <source>
        <dbReference type="EMBL" id="PFG40910.1"/>
    </source>
</evidence>
<evidence type="ECO:0000256" key="2">
    <source>
        <dbReference type="SAM" id="Phobius"/>
    </source>
</evidence>
<keyword evidence="2" id="KW-0472">Membrane</keyword>
<organism evidence="4 5">
    <name type="scientific">Georgenia soli</name>
    <dbReference type="NCBI Taxonomy" id="638953"/>
    <lineage>
        <taxon>Bacteria</taxon>
        <taxon>Bacillati</taxon>
        <taxon>Actinomycetota</taxon>
        <taxon>Actinomycetes</taxon>
        <taxon>Micrococcales</taxon>
        <taxon>Bogoriellaceae</taxon>
        <taxon>Georgenia</taxon>
    </lineage>
</organism>
<protein>
    <recommendedName>
        <fullName evidence="3">Putative T7SS secretion signal domain-containing protein</fullName>
    </recommendedName>
</protein>
<proteinExistence type="predicted"/>
<reference evidence="4 5" key="1">
    <citation type="submission" date="2017-10" db="EMBL/GenBank/DDBJ databases">
        <title>Sequencing the genomes of 1000 actinobacteria strains.</title>
        <authorList>
            <person name="Klenk H.-P."/>
        </authorList>
    </citation>
    <scope>NUCLEOTIDE SEQUENCE [LARGE SCALE GENOMIC DNA]</scope>
    <source>
        <strain evidence="4 5">DSM 21838</strain>
    </source>
</reference>
<keyword evidence="2" id="KW-0812">Transmembrane</keyword>
<gene>
    <name evidence="4" type="ORF">ATJ97_3452</name>
</gene>
<accession>A0A2A9ERL5</accession>
<dbReference type="Pfam" id="PF21725">
    <property type="entry name" value="T7SS_signal"/>
    <property type="match status" value="1"/>
</dbReference>
<evidence type="ECO:0000256" key="1">
    <source>
        <dbReference type="SAM" id="Coils"/>
    </source>
</evidence>
<dbReference type="AlphaFoldDB" id="A0A2A9ERL5"/>
<dbReference type="OrthoDB" id="5095936at2"/>
<evidence type="ECO:0000313" key="5">
    <source>
        <dbReference type="Proteomes" id="UP000222106"/>
    </source>
</evidence>
<feature type="domain" description="Putative T7SS secretion signal" evidence="3">
    <location>
        <begin position="22"/>
        <end position="197"/>
    </location>
</feature>
<evidence type="ECO:0000259" key="3">
    <source>
        <dbReference type="Pfam" id="PF21725"/>
    </source>
</evidence>
<comment type="caution">
    <text evidence="4">The sequence shown here is derived from an EMBL/GenBank/DDBJ whole genome shotgun (WGS) entry which is preliminary data.</text>
</comment>
<dbReference type="InterPro" id="IPR049082">
    <property type="entry name" value="T7SS_signal"/>
</dbReference>
<keyword evidence="2" id="KW-1133">Transmembrane helix</keyword>
<dbReference type="RefSeq" id="WP_098484744.1">
    <property type="nucleotide sequence ID" value="NZ_PDJI01000004.1"/>
</dbReference>
<name>A0A2A9ERL5_9MICO</name>
<keyword evidence="5" id="KW-1185">Reference proteome</keyword>
<sequence>MSTPRPTGWEVTREFWTDPLPGDPTELRTYAGGYRTVAEHITSAAQGLRDLSDLDMKSKAVEKFRQRAAEVAAEIEKAEPLYSGVADAVDTYATGLDAAQDKADLALSAVVEVAGQLESARVAESDAAHAASNHLYREAMNLEPVPGAPTDPAGDLAVARARVDALQAEFDAAVQRIRDAVADRDEAASAAISSIGELADSNALKDSFWDKAGDFLGDVVDFLEKALTVISDILDKFEILLLVASIVLLFVPGGGLLVAALRVLTLIGKIQRVVKIAKHSVALIQVVRGKKSAIELLTGLAKGQVEKLAGKGVEKLVGGAMTRVLSRTGADTLFAASNLVPTDVEIRAIPADFTIGNRNVAQMSMLNDLWRGAYSNHEMTELAVKAAGLEGGAYLAKEYGIKTAADAGDDWLTNHLTETSLANGGNPYLFDWNDPLGAPRPFAEYRDQMDAALVGDGR</sequence>
<dbReference type="Proteomes" id="UP000222106">
    <property type="component" value="Unassembled WGS sequence"/>
</dbReference>
<feature type="transmembrane region" description="Helical" evidence="2">
    <location>
        <begin position="239"/>
        <end position="264"/>
    </location>
</feature>
<feature type="coiled-coil region" evidence="1">
    <location>
        <begin position="156"/>
        <end position="183"/>
    </location>
</feature>